<dbReference type="PROSITE" id="PS51898">
    <property type="entry name" value="TYR_RECOMBINASE"/>
    <property type="match status" value="1"/>
</dbReference>
<dbReference type="Pfam" id="PF00589">
    <property type="entry name" value="Phage_integrase"/>
    <property type="match status" value="1"/>
</dbReference>
<dbReference type="InterPro" id="IPR002104">
    <property type="entry name" value="Integrase_catalytic"/>
</dbReference>
<dbReference type="SUPFAM" id="SSF56349">
    <property type="entry name" value="DNA breaking-rejoining enzymes"/>
    <property type="match status" value="1"/>
</dbReference>
<feature type="domain" description="Tyr recombinase" evidence="2">
    <location>
        <begin position="1"/>
        <end position="178"/>
    </location>
</feature>
<dbReference type="STRING" id="642492.Clole_1851"/>
<evidence type="ECO:0000313" key="4">
    <source>
        <dbReference type="Proteomes" id="UP000008467"/>
    </source>
</evidence>
<dbReference type="eggNOG" id="COG0582">
    <property type="taxonomic scope" value="Bacteria"/>
</dbReference>
<dbReference type="InterPro" id="IPR011010">
    <property type="entry name" value="DNA_brk_join_enz"/>
</dbReference>
<dbReference type="AlphaFoldDB" id="F2JNB9"/>
<name>F2JNB9_CELLD</name>
<dbReference type="Proteomes" id="UP000008467">
    <property type="component" value="Chromosome"/>
</dbReference>
<dbReference type="InterPro" id="IPR050090">
    <property type="entry name" value="Tyrosine_recombinase_XerCD"/>
</dbReference>
<dbReference type="KEGG" id="cle:Clole_1851"/>
<keyword evidence="1" id="KW-0233">DNA recombination</keyword>
<dbReference type="GO" id="GO:0015074">
    <property type="term" value="P:DNA integration"/>
    <property type="evidence" value="ECO:0007669"/>
    <property type="project" value="InterPro"/>
</dbReference>
<evidence type="ECO:0000256" key="1">
    <source>
        <dbReference type="ARBA" id="ARBA00023172"/>
    </source>
</evidence>
<proteinExistence type="predicted"/>
<dbReference type="GO" id="GO:0003677">
    <property type="term" value="F:DNA binding"/>
    <property type="evidence" value="ECO:0007669"/>
    <property type="project" value="InterPro"/>
</dbReference>
<evidence type="ECO:0000259" key="2">
    <source>
        <dbReference type="PROSITE" id="PS51898"/>
    </source>
</evidence>
<sequence length="185" mass="22407">MNTVEPIRDFNIIQDIADVLREQRERDYVLFMSGLYLGRRISDILPLRVRDVRDKKQIYFREKKKNKEITLDINDDLRKIFKDYCKGKRDYEYLFRRSKGKNEPITRQQYWYILNQAAKKIGYEEKIGCHSMRKSLGRWLYDNGVDVYKIMLILNHESIDYTKRYIGVTRDEINDVLSMVSFIKK</sequence>
<evidence type="ECO:0000313" key="3">
    <source>
        <dbReference type="EMBL" id="ADZ83573.1"/>
    </source>
</evidence>
<dbReference type="Gene3D" id="1.10.443.10">
    <property type="entry name" value="Intergrase catalytic core"/>
    <property type="match status" value="1"/>
</dbReference>
<dbReference type="InterPro" id="IPR013762">
    <property type="entry name" value="Integrase-like_cat_sf"/>
</dbReference>
<accession>F2JNB9</accession>
<reference evidence="3 4" key="1">
    <citation type="journal article" date="2011" name="J. Bacteriol.">
        <title>Complete genome sequence of the cellulose-degrading bacterium Cellulosilyticum lentocellum.</title>
        <authorList>
            <consortium name="US DOE Joint Genome Institute"/>
            <person name="Miller D.A."/>
            <person name="Suen G."/>
            <person name="Bruce D."/>
            <person name="Copeland A."/>
            <person name="Cheng J.F."/>
            <person name="Detter C."/>
            <person name="Goodwin L.A."/>
            <person name="Han C.S."/>
            <person name="Hauser L.J."/>
            <person name="Land M.L."/>
            <person name="Lapidus A."/>
            <person name="Lucas S."/>
            <person name="Meincke L."/>
            <person name="Pitluck S."/>
            <person name="Tapia R."/>
            <person name="Teshima H."/>
            <person name="Woyke T."/>
            <person name="Fox B.G."/>
            <person name="Angert E.R."/>
            <person name="Currie C.R."/>
        </authorList>
    </citation>
    <scope>NUCLEOTIDE SEQUENCE [LARGE SCALE GENOMIC DNA]</scope>
    <source>
        <strain evidence="4">ATCC 49066 / DSM 5427 / NCIMB 11756 / RHM5</strain>
    </source>
</reference>
<protein>
    <submittedName>
        <fullName evidence="3">Integrase family protein</fullName>
    </submittedName>
</protein>
<dbReference type="HOGENOM" id="CLU_027562_33_1_9"/>
<dbReference type="PANTHER" id="PTHR30349">
    <property type="entry name" value="PHAGE INTEGRASE-RELATED"/>
    <property type="match status" value="1"/>
</dbReference>
<organism evidence="3 4">
    <name type="scientific">Cellulosilyticum lentocellum (strain ATCC 49066 / DSM 5427 / NCIMB 11756 / RHM5)</name>
    <name type="common">Clostridium lentocellum</name>
    <dbReference type="NCBI Taxonomy" id="642492"/>
    <lineage>
        <taxon>Bacteria</taxon>
        <taxon>Bacillati</taxon>
        <taxon>Bacillota</taxon>
        <taxon>Clostridia</taxon>
        <taxon>Lachnospirales</taxon>
        <taxon>Cellulosilyticaceae</taxon>
        <taxon>Cellulosilyticum</taxon>
    </lineage>
</organism>
<dbReference type="EMBL" id="CP002582">
    <property type="protein sequence ID" value="ADZ83573.1"/>
    <property type="molecule type" value="Genomic_DNA"/>
</dbReference>
<dbReference type="PANTHER" id="PTHR30349:SF82">
    <property type="entry name" value="INTEGRASE_RECOMBINASE YOEC-RELATED"/>
    <property type="match status" value="1"/>
</dbReference>
<gene>
    <name evidence="3" type="ordered locus">Clole_1851</name>
</gene>
<keyword evidence="4" id="KW-1185">Reference proteome</keyword>
<dbReference type="GO" id="GO:0006310">
    <property type="term" value="P:DNA recombination"/>
    <property type="evidence" value="ECO:0007669"/>
    <property type="project" value="UniProtKB-KW"/>
</dbReference>
<dbReference type="RefSeq" id="WP_013656870.1">
    <property type="nucleotide sequence ID" value="NC_015275.1"/>
</dbReference>